<feature type="transmembrane region" description="Helical" evidence="6">
    <location>
        <begin position="187"/>
        <end position="204"/>
    </location>
</feature>
<evidence type="ECO:0000256" key="2">
    <source>
        <dbReference type="ARBA" id="ARBA00022692"/>
    </source>
</evidence>
<dbReference type="GO" id="GO:0022857">
    <property type="term" value="F:transmembrane transporter activity"/>
    <property type="evidence" value="ECO:0007669"/>
    <property type="project" value="InterPro"/>
</dbReference>
<keyword evidence="4 6" id="KW-0472">Membrane</keyword>
<evidence type="ECO:0000256" key="6">
    <source>
        <dbReference type="SAM" id="Phobius"/>
    </source>
</evidence>
<feature type="transmembrane region" description="Helical" evidence="6">
    <location>
        <begin position="312"/>
        <end position="336"/>
    </location>
</feature>
<evidence type="ECO:0000313" key="7">
    <source>
        <dbReference type="EMBL" id="KPI98098.1"/>
    </source>
</evidence>
<dbReference type="Gene3D" id="1.20.1250.20">
    <property type="entry name" value="MFS general substrate transporter like domains"/>
    <property type="match status" value="1"/>
</dbReference>
<feature type="transmembrane region" description="Helical" evidence="6">
    <location>
        <begin position="470"/>
        <end position="492"/>
    </location>
</feature>
<feature type="transmembrane region" description="Helical" evidence="6">
    <location>
        <begin position="115"/>
        <end position="134"/>
    </location>
</feature>
<keyword evidence="8" id="KW-1185">Reference proteome</keyword>
<evidence type="ECO:0000256" key="3">
    <source>
        <dbReference type="ARBA" id="ARBA00022989"/>
    </source>
</evidence>
<dbReference type="SUPFAM" id="SSF103473">
    <property type="entry name" value="MFS general substrate transporter"/>
    <property type="match status" value="1"/>
</dbReference>
<name>A0A194PYJ5_PAPXU</name>
<comment type="subcellular location">
    <subcellularLocation>
        <location evidence="1">Membrane</location>
        <topology evidence="1">Multi-pass membrane protein</topology>
    </subcellularLocation>
</comment>
<dbReference type="InterPro" id="IPR011701">
    <property type="entry name" value="MFS"/>
</dbReference>
<dbReference type="PANTHER" id="PTHR23507">
    <property type="entry name" value="ZGC:174356"/>
    <property type="match status" value="1"/>
</dbReference>
<organism evidence="7 8">
    <name type="scientific">Papilio xuthus</name>
    <name type="common">Asian swallowtail butterfly</name>
    <dbReference type="NCBI Taxonomy" id="66420"/>
    <lineage>
        <taxon>Eukaryota</taxon>
        <taxon>Metazoa</taxon>
        <taxon>Ecdysozoa</taxon>
        <taxon>Arthropoda</taxon>
        <taxon>Hexapoda</taxon>
        <taxon>Insecta</taxon>
        <taxon>Pterygota</taxon>
        <taxon>Neoptera</taxon>
        <taxon>Endopterygota</taxon>
        <taxon>Lepidoptera</taxon>
        <taxon>Glossata</taxon>
        <taxon>Ditrysia</taxon>
        <taxon>Papilionoidea</taxon>
        <taxon>Papilionidae</taxon>
        <taxon>Papilioninae</taxon>
        <taxon>Papilio</taxon>
    </lineage>
</organism>
<dbReference type="AlphaFoldDB" id="A0A194PYJ5"/>
<evidence type="ECO:0000256" key="1">
    <source>
        <dbReference type="ARBA" id="ARBA00004141"/>
    </source>
</evidence>
<proteinExistence type="predicted"/>
<feature type="compositionally biased region" description="Acidic residues" evidence="5">
    <location>
        <begin position="8"/>
        <end position="19"/>
    </location>
</feature>
<gene>
    <name evidence="7" type="ORF">RR46_11219</name>
</gene>
<dbReference type="Pfam" id="PF07690">
    <property type="entry name" value="MFS_1"/>
    <property type="match status" value="1"/>
</dbReference>
<feature type="region of interest" description="Disordered" evidence="5">
    <location>
        <begin position="1"/>
        <end position="38"/>
    </location>
</feature>
<feature type="transmembrane region" description="Helical" evidence="6">
    <location>
        <begin position="242"/>
        <end position="263"/>
    </location>
</feature>
<feature type="transmembrane region" description="Helical" evidence="6">
    <location>
        <begin position="216"/>
        <end position="236"/>
    </location>
</feature>
<feature type="compositionally biased region" description="Basic and acidic residues" evidence="5">
    <location>
        <begin position="21"/>
        <end position="38"/>
    </location>
</feature>
<keyword evidence="2 6" id="KW-0812">Transmembrane</keyword>
<evidence type="ECO:0000256" key="4">
    <source>
        <dbReference type="ARBA" id="ARBA00023136"/>
    </source>
</evidence>
<feature type="transmembrane region" description="Helical" evidence="6">
    <location>
        <begin position="146"/>
        <end position="167"/>
    </location>
</feature>
<dbReference type="InterPro" id="IPR036259">
    <property type="entry name" value="MFS_trans_sf"/>
</dbReference>
<feature type="transmembrane region" description="Helical" evidence="6">
    <location>
        <begin position="45"/>
        <end position="67"/>
    </location>
</feature>
<reference evidence="7 8" key="1">
    <citation type="journal article" date="2015" name="Nat. Commun.">
        <title>Outbred genome sequencing and CRISPR/Cas9 gene editing in butterflies.</title>
        <authorList>
            <person name="Li X."/>
            <person name="Fan D."/>
            <person name="Zhang W."/>
            <person name="Liu G."/>
            <person name="Zhang L."/>
            <person name="Zhao L."/>
            <person name="Fang X."/>
            <person name="Chen L."/>
            <person name="Dong Y."/>
            <person name="Chen Y."/>
            <person name="Ding Y."/>
            <person name="Zhao R."/>
            <person name="Feng M."/>
            <person name="Zhu Y."/>
            <person name="Feng Y."/>
            <person name="Jiang X."/>
            <person name="Zhu D."/>
            <person name="Xiang H."/>
            <person name="Feng X."/>
            <person name="Li S."/>
            <person name="Wang J."/>
            <person name="Zhang G."/>
            <person name="Kronforst M.R."/>
            <person name="Wang W."/>
        </authorList>
    </citation>
    <scope>NUCLEOTIDE SEQUENCE [LARGE SCALE GENOMIC DNA]</scope>
    <source>
        <strain evidence="7">Ya'a_city_454_Px</strain>
        <tissue evidence="7">Whole body</tissue>
    </source>
</reference>
<sequence length="510" mass="57838">MSQAQENTENDNNEAEFSEIDPLRNKIQDTEEKERRSSKDTLLNVLNNVSVEPTAMLFVLATILVLITSQNLSLEKACRVNLNYTSEICDSLRAQNMESQNAYERETQKLIASAMAWKTYLTATIPCVIALFVGSWSDRTGRRKIFIIYPLLGQILVCINGLINTYFFHEIGLEYFVLFDGIFEGLAGSWCVLFLVVFSYISSITTAENRTFRMGLVNFSMSAGFPIGMGISGFFLKTYGYYGCYGLACALHVTNVTYNLIFLKDTTIKKTQTQEEGKGFRYFCKTFFDLSNLKETVKTVFKKGENHRRARVIIFLAVVAMLFGPMYGEISILYISTRFRFNWDEVKFSIFQTYNFVAHSLGTIFSLTVFSKLLGWHDSLLGIISTTSKILASFVYCFAPNQMIFALGPLVEILNGTSFLALRSLLSKMVADDEFGKINSLISLSETLMPLFYIPLYTKTYAATMDVLPGAVFLLGTALTLPAVLVFIWLFYEHRRGLRRSRKDKVNNQL</sequence>
<dbReference type="GO" id="GO:0016020">
    <property type="term" value="C:membrane"/>
    <property type="evidence" value="ECO:0007669"/>
    <property type="project" value="UniProtKB-SubCell"/>
</dbReference>
<keyword evidence="3 6" id="KW-1133">Transmembrane helix</keyword>
<accession>A0A194PYJ5</accession>
<dbReference type="EMBL" id="KQ459586">
    <property type="protein sequence ID" value="KPI98098.1"/>
    <property type="molecule type" value="Genomic_DNA"/>
</dbReference>
<dbReference type="PANTHER" id="PTHR23507:SF1">
    <property type="entry name" value="FI18259P1-RELATED"/>
    <property type="match status" value="1"/>
</dbReference>
<evidence type="ECO:0000256" key="5">
    <source>
        <dbReference type="SAM" id="MobiDB-lite"/>
    </source>
</evidence>
<feature type="transmembrane region" description="Helical" evidence="6">
    <location>
        <begin position="356"/>
        <end position="373"/>
    </location>
</feature>
<dbReference type="Proteomes" id="UP000053268">
    <property type="component" value="Unassembled WGS sequence"/>
</dbReference>
<protein>
    <submittedName>
        <fullName evidence="7">Solute carrier family 46 member 3</fullName>
    </submittedName>
</protein>
<evidence type="ECO:0000313" key="8">
    <source>
        <dbReference type="Proteomes" id="UP000053268"/>
    </source>
</evidence>